<evidence type="ECO:0000256" key="5">
    <source>
        <dbReference type="ARBA" id="ARBA00022989"/>
    </source>
</evidence>
<comment type="caution">
    <text evidence="8">The sequence shown here is derived from an EMBL/GenBank/DDBJ whole genome shotgun (WGS) entry which is preliminary data.</text>
</comment>
<sequence>MVYKKQEFVNGIFWSAIDKFGIVAVQIILEIVMARLLLPSDYGVLGVVAVFIAIGQVFTDGGFSNALIQKQDRTEIDFSTVFFSNIAIATVIYCMLFFSAPFIAVFYNLPILSSIIRVICVAIIINAAVIVHRTKLSISLDFKVQAKYSLLSVTISGAIGLFLALHGYGVWSLVYQSVLLYTFNAVFLFLHLKWTPIFIFSKKSFNELFYFGSKILIASFIQAIYNNLYSVLIAKKFSTKELGLYSKSNQFTLFPISTLTSMMQRVAFPYLSSYQNDGEKLFSLNQKFTKMNLLLIAPFFFGLSALAEPFVRIVFSDTWIEIIPLIRILAIAYVFYPVIVNNMYLFQIMNKPKVYLALEVVTKISGILILLLTMKYGIVIMAFGLLTQQFLQLIITSVYLNKLLGKSVFIQLKMIVPHILICFVILSITLFGVNFMTTVLLKLLVGLALTVMLYFVFYFCFLKAEIKELYSSFKK</sequence>
<comment type="subcellular location">
    <subcellularLocation>
        <location evidence="1">Cell membrane</location>
        <topology evidence="1">Multi-pass membrane protein</topology>
    </subcellularLocation>
</comment>
<evidence type="ECO:0000256" key="7">
    <source>
        <dbReference type="SAM" id="Phobius"/>
    </source>
</evidence>
<keyword evidence="3" id="KW-1003">Cell membrane</keyword>
<comment type="similarity">
    <text evidence="2">Belongs to the polysaccharide synthase family.</text>
</comment>
<feature type="transmembrane region" description="Helical" evidence="7">
    <location>
        <begin position="322"/>
        <end position="342"/>
    </location>
</feature>
<dbReference type="RefSeq" id="WP_144256199.1">
    <property type="nucleotide sequence ID" value="NZ_VJZT01000006.1"/>
</dbReference>
<name>A0A553E590_9FLAO</name>
<feature type="transmembrane region" description="Helical" evidence="7">
    <location>
        <begin position="150"/>
        <end position="168"/>
    </location>
</feature>
<evidence type="ECO:0000256" key="3">
    <source>
        <dbReference type="ARBA" id="ARBA00022475"/>
    </source>
</evidence>
<evidence type="ECO:0000313" key="8">
    <source>
        <dbReference type="EMBL" id="TRX40132.1"/>
    </source>
</evidence>
<feature type="transmembrane region" description="Helical" evidence="7">
    <location>
        <begin position="20"/>
        <end position="38"/>
    </location>
</feature>
<evidence type="ECO:0000256" key="6">
    <source>
        <dbReference type="ARBA" id="ARBA00023136"/>
    </source>
</evidence>
<evidence type="ECO:0000313" key="9">
    <source>
        <dbReference type="Proteomes" id="UP000316371"/>
    </source>
</evidence>
<proteinExistence type="inferred from homology"/>
<feature type="transmembrane region" description="Helical" evidence="7">
    <location>
        <begin position="412"/>
        <end position="433"/>
    </location>
</feature>
<dbReference type="OrthoDB" id="9770347at2"/>
<accession>A0A553E590</accession>
<dbReference type="GO" id="GO:0005886">
    <property type="term" value="C:plasma membrane"/>
    <property type="evidence" value="ECO:0007669"/>
    <property type="project" value="UniProtKB-SubCell"/>
</dbReference>
<feature type="transmembrane region" description="Helical" evidence="7">
    <location>
        <begin position="44"/>
        <end position="68"/>
    </location>
</feature>
<feature type="transmembrane region" description="Helical" evidence="7">
    <location>
        <begin position="292"/>
        <end position="310"/>
    </location>
</feature>
<dbReference type="CDD" id="cd13127">
    <property type="entry name" value="MATE_tuaB_like"/>
    <property type="match status" value="1"/>
</dbReference>
<gene>
    <name evidence="8" type="ORF">FNW21_07965</name>
</gene>
<dbReference type="AlphaFoldDB" id="A0A553E590"/>
<keyword evidence="6 7" id="KW-0472">Membrane</keyword>
<evidence type="ECO:0000256" key="2">
    <source>
        <dbReference type="ARBA" id="ARBA00007430"/>
    </source>
</evidence>
<keyword evidence="9" id="KW-1185">Reference proteome</keyword>
<feature type="transmembrane region" description="Helical" evidence="7">
    <location>
        <begin position="80"/>
        <end position="103"/>
    </location>
</feature>
<evidence type="ECO:0000256" key="4">
    <source>
        <dbReference type="ARBA" id="ARBA00022692"/>
    </source>
</evidence>
<protein>
    <submittedName>
        <fullName evidence="8">Lipopolysaccharide biosynthesis protein</fullName>
    </submittedName>
</protein>
<evidence type="ECO:0000256" key="1">
    <source>
        <dbReference type="ARBA" id="ARBA00004651"/>
    </source>
</evidence>
<feature type="transmembrane region" description="Helical" evidence="7">
    <location>
        <begin position="378"/>
        <end position="400"/>
    </location>
</feature>
<dbReference type="Pfam" id="PF13440">
    <property type="entry name" value="Polysacc_synt_3"/>
    <property type="match status" value="1"/>
</dbReference>
<keyword evidence="5 7" id="KW-1133">Transmembrane helix</keyword>
<dbReference type="InterPro" id="IPR050833">
    <property type="entry name" value="Poly_Biosynth_Transport"/>
</dbReference>
<dbReference type="Proteomes" id="UP000316371">
    <property type="component" value="Unassembled WGS sequence"/>
</dbReference>
<reference evidence="8 9" key="1">
    <citation type="submission" date="2019-07" db="EMBL/GenBank/DDBJ databases">
        <title>Novel species of Flavobacterium.</title>
        <authorList>
            <person name="Liu Q."/>
            <person name="Xin Y.-H."/>
        </authorList>
    </citation>
    <scope>NUCLEOTIDE SEQUENCE [LARGE SCALE GENOMIC DNA]</scope>
    <source>
        <strain evidence="8 9">LB1R34</strain>
    </source>
</reference>
<feature type="transmembrane region" description="Helical" evidence="7">
    <location>
        <begin position="174"/>
        <end position="194"/>
    </location>
</feature>
<feature type="transmembrane region" description="Helical" evidence="7">
    <location>
        <begin position="354"/>
        <end position="372"/>
    </location>
</feature>
<organism evidence="8 9">
    <name type="scientific">Flavobacterium restrictum</name>
    <dbReference type="NCBI Taxonomy" id="2594428"/>
    <lineage>
        <taxon>Bacteria</taxon>
        <taxon>Pseudomonadati</taxon>
        <taxon>Bacteroidota</taxon>
        <taxon>Flavobacteriia</taxon>
        <taxon>Flavobacteriales</taxon>
        <taxon>Flavobacteriaceae</taxon>
        <taxon>Flavobacterium</taxon>
    </lineage>
</organism>
<dbReference type="EMBL" id="VJZT01000006">
    <property type="protein sequence ID" value="TRX40132.1"/>
    <property type="molecule type" value="Genomic_DNA"/>
</dbReference>
<feature type="transmembrane region" description="Helical" evidence="7">
    <location>
        <begin position="439"/>
        <end position="461"/>
    </location>
</feature>
<dbReference type="PANTHER" id="PTHR30250:SF10">
    <property type="entry name" value="LIPOPOLYSACCHARIDE BIOSYNTHESIS PROTEIN WZXC"/>
    <property type="match status" value="1"/>
</dbReference>
<keyword evidence="4 7" id="KW-0812">Transmembrane</keyword>
<feature type="transmembrane region" description="Helical" evidence="7">
    <location>
        <begin position="109"/>
        <end position="129"/>
    </location>
</feature>
<dbReference type="PANTHER" id="PTHR30250">
    <property type="entry name" value="PST FAMILY PREDICTED COLANIC ACID TRANSPORTER"/>
    <property type="match status" value="1"/>
</dbReference>